<sequence>MEKFGLYASDYSTPIRPANDAVTKAKRTRTSEDKPIQDRTRDRILQQVVESGVDVVLLSLNFHNAHWCCVVIRVQAKPIVYYDPINQASYVQSARQLLHISKPPAWDHLRSSSKTIHFNLMHLAAAFTYRGYSYATPLEATLWI</sequence>
<dbReference type="InterPro" id="IPR038765">
    <property type="entry name" value="Papain-like_cys_pep_sf"/>
</dbReference>
<evidence type="ECO:0000256" key="2">
    <source>
        <dbReference type="ARBA" id="ARBA00022670"/>
    </source>
</evidence>
<evidence type="ECO:0000313" key="5">
    <source>
        <dbReference type="EMBL" id="OWZ09102.1"/>
    </source>
</evidence>
<dbReference type="GO" id="GO:0008234">
    <property type="term" value="F:cysteine-type peptidase activity"/>
    <property type="evidence" value="ECO:0007669"/>
    <property type="project" value="InterPro"/>
</dbReference>
<dbReference type="GO" id="GO:0006508">
    <property type="term" value="P:proteolysis"/>
    <property type="evidence" value="ECO:0007669"/>
    <property type="project" value="UniProtKB-KW"/>
</dbReference>
<evidence type="ECO:0000313" key="6">
    <source>
        <dbReference type="Proteomes" id="UP000198211"/>
    </source>
</evidence>
<proteinExistence type="inferred from homology"/>
<evidence type="ECO:0000259" key="4">
    <source>
        <dbReference type="Pfam" id="PF02902"/>
    </source>
</evidence>
<feature type="domain" description="Ubiquitin-like protease family profile" evidence="4">
    <location>
        <begin position="49"/>
        <end position="92"/>
    </location>
</feature>
<dbReference type="Pfam" id="PF02902">
    <property type="entry name" value="Peptidase_C48"/>
    <property type="match status" value="1"/>
</dbReference>
<dbReference type="InterPro" id="IPR003653">
    <property type="entry name" value="Peptidase_C48_C"/>
</dbReference>
<keyword evidence="3" id="KW-0378">Hydrolase</keyword>
<dbReference type="OrthoDB" id="127875at2759"/>
<comment type="similarity">
    <text evidence="1">Belongs to the peptidase C48 family.</text>
</comment>
<evidence type="ECO:0000256" key="3">
    <source>
        <dbReference type="ARBA" id="ARBA00022801"/>
    </source>
</evidence>
<organism evidence="5 6">
    <name type="scientific">Phytophthora megakarya</name>
    <dbReference type="NCBI Taxonomy" id="4795"/>
    <lineage>
        <taxon>Eukaryota</taxon>
        <taxon>Sar</taxon>
        <taxon>Stramenopiles</taxon>
        <taxon>Oomycota</taxon>
        <taxon>Peronosporomycetes</taxon>
        <taxon>Peronosporales</taxon>
        <taxon>Peronosporaceae</taxon>
        <taxon>Phytophthora</taxon>
    </lineage>
</organism>
<protein>
    <recommendedName>
        <fullName evidence="4">Ubiquitin-like protease family profile domain-containing protein</fullName>
    </recommendedName>
</protein>
<keyword evidence="2" id="KW-0645">Protease</keyword>
<dbReference type="SUPFAM" id="SSF54001">
    <property type="entry name" value="Cysteine proteinases"/>
    <property type="match status" value="1"/>
</dbReference>
<dbReference type="AlphaFoldDB" id="A0A225VUT0"/>
<dbReference type="STRING" id="4795.A0A225VUT0"/>
<name>A0A225VUT0_9STRA</name>
<reference evidence="6" key="1">
    <citation type="submission" date="2017-03" db="EMBL/GenBank/DDBJ databases">
        <title>Phytopthora megakarya and P. palmivora, two closely related causual agents of cacao black pod achieved similar genome size and gene model numbers by different mechanisms.</title>
        <authorList>
            <person name="Ali S."/>
            <person name="Shao J."/>
            <person name="Larry D.J."/>
            <person name="Kronmiller B."/>
            <person name="Shen D."/>
            <person name="Strem M.D."/>
            <person name="Melnick R.L."/>
            <person name="Guiltinan M.J."/>
            <person name="Tyler B.M."/>
            <person name="Meinhardt L.W."/>
            <person name="Bailey B.A."/>
        </authorList>
    </citation>
    <scope>NUCLEOTIDE SEQUENCE [LARGE SCALE GENOMIC DNA]</scope>
    <source>
        <strain evidence="6">zdho120</strain>
    </source>
</reference>
<accession>A0A225VUT0</accession>
<dbReference type="EMBL" id="NBNE01002912">
    <property type="protein sequence ID" value="OWZ09102.1"/>
    <property type="molecule type" value="Genomic_DNA"/>
</dbReference>
<keyword evidence="6" id="KW-1185">Reference proteome</keyword>
<evidence type="ECO:0000256" key="1">
    <source>
        <dbReference type="ARBA" id="ARBA00005234"/>
    </source>
</evidence>
<comment type="caution">
    <text evidence="5">The sequence shown here is derived from an EMBL/GenBank/DDBJ whole genome shotgun (WGS) entry which is preliminary data.</text>
</comment>
<dbReference type="Gene3D" id="3.30.310.130">
    <property type="entry name" value="Ubiquitin-related"/>
    <property type="match status" value="1"/>
</dbReference>
<dbReference type="Proteomes" id="UP000198211">
    <property type="component" value="Unassembled WGS sequence"/>
</dbReference>
<gene>
    <name evidence="5" type="ORF">PHMEG_00018252</name>
</gene>